<evidence type="ECO:0000259" key="2">
    <source>
        <dbReference type="Pfam" id="PF08268"/>
    </source>
</evidence>
<name>A0AAD4T3K1_9MAGN</name>
<dbReference type="Proteomes" id="UP001202328">
    <property type="component" value="Unassembled WGS sequence"/>
</dbReference>
<reference evidence="3" key="1">
    <citation type="submission" date="2022-04" db="EMBL/GenBank/DDBJ databases">
        <title>A functionally conserved STORR gene fusion in Papaver species that diverged 16.8 million years ago.</title>
        <authorList>
            <person name="Catania T."/>
        </authorList>
    </citation>
    <scope>NUCLEOTIDE SEQUENCE</scope>
    <source>
        <strain evidence="3">S-188037</strain>
    </source>
</reference>
<proteinExistence type="predicted"/>
<protein>
    <recommendedName>
        <fullName evidence="2">F-box associated beta-propeller type 3 domain-containing protein</fullName>
    </recommendedName>
</protein>
<accession>A0AAD4T3K1</accession>
<comment type="caution">
    <text evidence="3">The sequence shown here is derived from an EMBL/GenBank/DDBJ whole genome shotgun (WGS) entry which is preliminary data.</text>
</comment>
<feature type="compositionally biased region" description="Polar residues" evidence="1">
    <location>
        <begin position="40"/>
        <end position="58"/>
    </location>
</feature>
<evidence type="ECO:0000313" key="4">
    <source>
        <dbReference type="Proteomes" id="UP001202328"/>
    </source>
</evidence>
<organism evidence="3 4">
    <name type="scientific">Papaver atlanticum</name>
    <dbReference type="NCBI Taxonomy" id="357466"/>
    <lineage>
        <taxon>Eukaryota</taxon>
        <taxon>Viridiplantae</taxon>
        <taxon>Streptophyta</taxon>
        <taxon>Embryophyta</taxon>
        <taxon>Tracheophyta</taxon>
        <taxon>Spermatophyta</taxon>
        <taxon>Magnoliopsida</taxon>
        <taxon>Ranunculales</taxon>
        <taxon>Papaveraceae</taxon>
        <taxon>Papaveroideae</taxon>
        <taxon>Papaver</taxon>
    </lineage>
</organism>
<dbReference type="Pfam" id="PF08268">
    <property type="entry name" value="FBA_3"/>
    <property type="match status" value="1"/>
</dbReference>
<feature type="region of interest" description="Disordered" evidence="1">
    <location>
        <begin position="26"/>
        <end position="63"/>
    </location>
</feature>
<sequence length="205" mass="23281">MGNKAKRYGRRLLKLNLAIRSFYGKKRKRHESNDTRKSNKCSSSGKSELDIGSNSSSSKRAEEHEIIEQSKDIQWADFCEVLTVGENTWRYIDEKVPFSYTVKFSVYANGYIYWGKQSIGIPEILNAFDVGQEKFKVIQVPQEIRDKCKNPPGGDTFGPFDSLTDVGGHIALLQRWSDKLLLPYLDLLRQAFGPFGSADSDTTKK</sequence>
<dbReference type="EMBL" id="JAJJMB010006318">
    <property type="protein sequence ID" value="KAI3934976.1"/>
    <property type="molecule type" value="Genomic_DNA"/>
</dbReference>
<dbReference type="AlphaFoldDB" id="A0AAD4T3K1"/>
<dbReference type="InterPro" id="IPR013187">
    <property type="entry name" value="F-box-assoc_dom_typ3"/>
</dbReference>
<evidence type="ECO:0000256" key="1">
    <source>
        <dbReference type="SAM" id="MobiDB-lite"/>
    </source>
</evidence>
<keyword evidence="4" id="KW-1185">Reference proteome</keyword>
<gene>
    <name evidence="3" type="ORF">MKW98_009895</name>
</gene>
<feature type="domain" description="F-box associated beta-propeller type 3" evidence="2">
    <location>
        <begin position="72"/>
        <end position="146"/>
    </location>
</feature>
<evidence type="ECO:0000313" key="3">
    <source>
        <dbReference type="EMBL" id="KAI3934976.1"/>
    </source>
</evidence>